<dbReference type="EMBL" id="LSSM01006131">
    <property type="protein sequence ID" value="OMJ11341.1"/>
    <property type="molecule type" value="Genomic_DNA"/>
</dbReference>
<evidence type="ECO:0000313" key="3">
    <source>
        <dbReference type="Proteomes" id="UP000187429"/>
    </source>
</evidence>
<protein>
    <submittedName>
        <fullName evidence="2">Uncharacterized protein</fullName>
    </submittedName>
</protein>
<dbReference type="OrthoDB" id="5550138at2759"/>
<evidence type="ECO:0000256" key="1">
    <source>
        <dbReference type="SAM" id="Phobius"/>
    </source>
</evidence>
<proteinExistence type="predicted"/>
<keyword evidence="1" id="KW-1133">Transmembrane helix</keyword>
<keyword evidence="1" id="KW-0472">Membrane</keyword>
<organism evidence="2 3">
    <name type="scientific">Smittium culicis</name>
    <dbReference type="NCBI Taxonomy" id="133412"/>
    <lineage>
        <taxon>Eukaryota</taxon>
        <taxon>Fungi</taxon>
        <taxon>Fungi incertae sedis</taxon>
        <taxon>Zoopagomycota</taxon>
        <taxon>Kickxellomycotina</taxon>
        <taxon>Harpellomycetes</taxon>
        <taxon>Harpellales</taxon>
        <taxon>Legeriomycetaceae</taxon>
        <taxon>Smittium</taxon>
    </lineage>
</organism>
<name>A0A1R1X9N2_9FUNG</name>
<dbReference type="AlphaFoldDB" id="A0A1R1X9N2"/>
<gene>
    <name evidence="2" type="ORF">AYI69_g9867</name>
</gene>
<feature type="transmembrane region" description="Helical" evidence="1">
    <location>
        <begin position="62"/>
        <end position="82"/>
    </location>
</feature>
<accession>A0A1R1X9N2</accession>
<keyword evidence="3" id="KW-1185">Reference proteome</keyword>
<keyword evidence="1" id="KW-0812">Transmembrane</keyword>
<sequence length="282" mass="30990">METTLKTDSNGCLIGCPTLGEPPADGCKLGFKYAIKPYACTQCSQYICVEDPASSVENLYSVGRLSIITFGISILLFLIMILMNRRRVRKNNANEIMLNQNIMINKNDSLYGSKIVDFRNSFGNIRAGDDFSDKYHSMSAKTSSFYSVESGVSGASGIFSTHGPVTVKTLHNGHLVESKLALNRRSHRDSSPFPPNHAINTRISDVGTLKLVEINSIQPKRFDSPKVINFGHDTEIDVNPASTTSKLLPDLKKHSTPVLINFDPPEVSKPDTTPKATIIDIL</sequence>
<dbReference type="Proteomes" id="UP000187429">
    <property type="component" value="Unassembled WGS sequence"/>
</dbReference>
<reference evidence="3" key="1">
    <citation type="submission" date="2017-01" db="EMBL/GenBank/DDBJ databases">
        <authorList>
            <person name="Wang Y."/>
            <person name="White M."/>
            <person name="Kvist S."/>
            <person name="Moncalvo J.-M."/>
        </authorList>
    </citation>
    <scope>NUCLEOTIDE SEQUENCE [LARGE SCALE GENOMIC DNA]</scope>
    <source>
        <strain evidence="3">ID-206-W2</strain>
    </source>
</reference>
<evidence type="ECO:0000313" key="2">
    <source>
        <dbReference type="EMBL" id="OMJ11341.1"/>
    </source>
</evidence>
<comment type="caution">
    <text evidence="2">The sequence shown here is derived from an EMBL/GenBank/DDBJ whole genome shotgun (WGS) entry which is preliminary data.</text>
</comment>